<dbReference type="RefSeq" id="WP_091222284.1">
    <property type="nucleotide sequence ID" value="NZ_FNHE01000011.1"/>
</dbReference>
<dbReference type="OrthoDB" id="5182530at2"/>
<organism evidence="2 3">
    <name type="scientific">Geodermatophilus siccatus</name>
    <dbReference type="NCBI Taxonomy" id="1137991"/>
    <lineage>
        <taxon>Bacteria</taxon>
        <taxon>Bacillati</taxon>
        <taxon>Actinomycetota</taxon>
        <taxon>Actinomycetes</taxon>
        <taxon>Geodermatophilales</taxon>
        <taxon>Geodermatophilaceae</taxon>
        <taxon>Geodermatophilus</taxon>
    </lineage>
</organism>
<dbReference type="EMBL" id="FNHE01000011">
    <property type="protein sequence ID" value="SDN04675.1"/>
    <property type="molecule type" value="Genomic_DNA"/>
</dbReference>
<proteinExistence type="predicted"/>
<accession>A0A1G9Y809</accession>
<dbReference type="Proteomes" id="UP000198680">
    <property type="component" value="Unassembled WGS sequence"/>
</dbReference>
<dbReference type="InterPro" id="IPR011008">
    <property type="entry name" value="Dimeric_a/b-barrel"/>
</dbReference>
<keyword evidence="2" id="KW-0560">Oxidoreductase</keyword>
<dbReference type="GO" id="GO:0004497">
    <property type="term" value="F:monooxygenase activity"/>
    <property type="evidence" value="ECO:0007669"/>
    <property type="project" value="UniProtKB-KW"/>
</dbReference>
<protein>
    <submittedName>
        <fullName evidence="2">Antibiotic biosynthesis monooxygenase</fullName>
    </submittedName>
</protein>
<evidence type="ECO:0000313" key="3">
    <source>
        <dbReference type="Proteomes" id="UP000198680"/>
    </source>
</evidence>
<reference evidence="3" key="1">
    <citation type="submission" date="2016-10" db="EMBL/GenBank/DDBJ databases">
        <authorList>
            <person name="Varghese N."/>
            <person name="Submissions S."/>
        </authorList>
    </citation>
    <scope>NUCLEOTIDE SEQUENCE [LARGE SCALE GENOMIC DNA]</scope>
    <source>
        <strain evidence="3">DSM 45419</strain>
    </source>
</reference>
<name>A0A1G9Y809_9ACTN</name>
<dbReference type="Gene3D" id="3.30.70.100">
    <property type="match status" value="1"/>
</dbReference>
<dbReference type="SUPFAM" id="SSF54909">
    <property type="entry name" value="Dimeric alpha+beta barrel"/>
    <property type="match status" value="2"/>
</dbReference>
<keyword evidence="3" id="KW-1185">Reference proteome</keyword>
<feature type="domain" description="ABM" evidence="1">
    <location>
        <begin position="6"/>
        <end position="65"/>
    </location>
</feature>
<sequence>MYARTTTVRGDPRAVDDGIAFIRNDVWPMVQRMDGCIGMSMLADREAGRCIVTSAWASEDAMRASATEVQESRRQAAEVLRADAVDIAEWEIAVLHRSRPAGDAACVRGTWLDVPAGHVDEMVDTFRMSLLSRLEDLPGFCSVSLLVDRPGHRGVAAVTYEDRAAMERAREQGAALREEFSRAMGARITDVAEFELAMAHLHVPEMA</sequence>
<dbReference type="AlphaFoldDB" id="A0A1G9Y809"/>
<evidence type="ECO:0000259" key="1">
    <source>
        <dbReference type="Pfam" id="PF03992"/>
    </source>
</evidence>
<dbReference type="Pfam" id="PF03992">
    <property type="entry name" value="ABM"/>
    <property type="match status" value="1"/>
</dbReference>
<gene>
    <name evidence="2" type="ORF">SAMN05660642_03912</name>
</gene>
<dbReference type="STRING" id="1137991.SAMN05660642_03912"/>
<dbReference type="InterPro" id="IPR007138">
    <property type="entry name" value="ABM_dom"/>
</dbReference>
<keyword evidence="2" id="KW-0503">Monooxygenase</keyword>
<evidence type="ECO:0000313" key="2">
    <source>
        <dbReference type="EMBL" id="SDN04675.1"/>
    </source>
</evidence>